<evidence type="ECO:0000313" key="1">
    <source>
        <dbReference type="EMBL" id="QCP49101.1"/>
    </source>
</evidence>
<accession>A0A4P8IMD2</accession>
<organism evidence="1 2">
    <name type="scientific">Trinickia violacea</name>
    <dbReference type="NCBI Taxonomy" id="2571746"/>
    <lineage>
        <taxon>Bacteria</taxon>
        <taxon>Pseudomonadati</taxon>
        <taxon>Pseudomonadota</taxon>
        <taxon>Betaproteobacteria</taxon>
        <taxon>Burkholderiales</taxon>
        <taxon>Burkholderiaceae</taxon>
        <taxon>Trinickia</taxon>
    </lineage>
</organism>
<dbReference type="KEGG" id="tvl:FAZ95_07865"/>
<dbReference type="EMBL" id="CP040077">
    <property type="protein sequence ID" value="QCP49101.1"/>
    <property type="molecule type" value="Genomic_DNA"/>
</dbReference>
<reference evidence="1 2" key="1">
    <citation type="submission" date="2019-05" db="EMBL/GenBank/DDBJ databases">
        <title>Burkholderia sp. DHOD12, isolated from subtropical forest soil.</title>
        <authorList>
            <person name="Gao Z.-H."/>
            <person name="Qiu L.-H."/>
        </authorList>
    </citation>
    <scope>NUCLEOTIDE SEQUENCE [LARGE SCALE GENOMIC DNA]</scope>
    <source>
        <strain evidence="1 2">DHOD12</strain>
    </source>
</reference>
<sequence length="75" mass="8228">MSDVTDHQPGALSHAAIWALERLSQPRYGRDTPALSWSVTQELRRAGFVTTSANSRGVTSVTQAGRNYLLQRAQS</sequence>
<keyword evidence="2" id="KW-1185">Reference proteome</keyword>
<dbReference type="Proteomes" id="UP000298656">
    <property type="component" value="Chromosome 1"/>
</dbReference>
<name>A0A4P8IMD2_9BURK</name>
<dbReference type="OrthoDB" id="9028763at2"/>
<dbReference type="AlphaFoldDB" id="A0A4P8IMD2"/>
<gene>
    <name evidence="1" type="ORF">FAZ95_07865</name>
</gene>
<evidence type="ECO:0000313" key="2">
    <source>
        <dbReference type="Proteomes" id="UP000298656"/>
    </source>
</evidence>
<proteinExistence type="predicted"/>
<protein>
    <submittedName>
        <fullName evidence="1">Uncharacterized protein</fullName>
    </submittedName>
</protein>